<dbReference type="EMBL" id="BDGI01000046">
    <property type="protein sequence ID" value="GAV27805.1"/>
    <property type="molecule type" value="Genomic_DNA"/>
</dbReference>
<feature type="compositionally biased region" description="Basic and acidic residues" evidence="1">
    <location>
        <begin position="156"/>
        <end position="176"/>
    </location>
</feature>
<sequence length="185" mass="20221">MNGKKIETGAGKDTHALSAEESTANDVLIVGEDPNDEVTELRTLASLKPTSSLPSVASTRTSFEVVSGTIKETVGSFGFLKETEKHETSAGLDTIDITDSPIVKEGLQKILVNDLYVVADRNYERYNSSALLFKDVPEVHMIAAPSAPQTRRKKKSLIDRIMKSQRNTRPENDLKSAKSPATWTS</sequence>
<organism evidence="2 3">
    <name type="scientific">Pichia membranifaciens</name>
    <dbReference type="NCBI Taxonomy" id="4926"/>
    <lineage>
        <taxon>Eukaryota</taxon>
        <taxon>Fungi</taxon>
        <taxon>Dikarya</taxon>
        <taxon>Ascomycota</taxon>
        <taxon>Saccharomycotina</taxon>
        <taxon>Pichiomycetes</taxon>
        <taxon>Pichiales</taxon>
        <taxon>Pichiaceae</taxon>
        <taxon>Pichia</taxon>
    </lineage>
</organism>
<name>A0A1Q2YE63_9ASCO</name>
<comment type="caution">
    <text evidence="2">The sequence shown here is derived from an EMBL/GenBank/DDBJ whole genome shotgun (WGS) entry which is preliminary data.</text>
</comment>
<protein>
    <submittedName>
        <fullName evidence="2">Uncharacterized protein</fullName>
    </submittedName>
</protein>
<feature type="region of interest" description="Disordered" evidence="1">
    <location>
        <begin position="1"/>
        <end position="29"/>
    </location>
</feature>
<feature type="region of interest" description="Disordered" evidence="1">
    <location>
        <begin position="146"/>
        <end position="185"/>
    </location>
</feature>
<evidence type="ECO:0000256" key="1">
    <source>
        <dbReference type="SAM" id="MobiDB-lite"/>
    </source>
</evidence>
<proteinExistence type="predicted"/>
<accession>A0A1Q2YE63</accession>
<feature type="compositionally biased region" description="Basic and acidic residues" evidence="1">
    <location>
        <begin position="1"/>
        <end position="15"/>
    </location>
</feature>
<reference evidence="2 3" key="1">
    <citation type="submission" date="2016-08" db="EMBL/GenBank/DDBJ databases">
        <title>Whole genome shotgun sequence of Pichia membranifaciens KS47-1.</title>
        <authorList>
            <person name="Konishi M."/>
            <person name="Ishida M."/>
            <person name="Arakawa T."/>
            <person name="Kato Y."/>
            <person name="Horiuchi J."/>
        </authorList>
    </citation>
    <scope>NUCLEOTIDE SEQUENCE [LARGE SCALE GENOMIC DNA]</scope>
    <source>
        <strain evidence="2 3">KS47-1</strain>
    </source>
</reference>
<keyword evidence="3" id="KW-1185">Reference proteome</keyword>
<gene>
    <name evidence="2" type="ORF">PMKS-001273</name>
</gene>
<evidence type="ECO:0000313" key="2">
    <source>
        <dbReference type="EMBL" id="GAV27805.1"/>
    </source>
</evidence>
<dbReference type="AlphaFoldDB" id="A0A1Q2YE63"/>
<dbReference type="Proteomes" id="UP000186136">
    <property type="component" value="Unassembled WGS sequence"/>
</dbReference>
<evidence type="ECO:0000313" key="3">
    <source>
        <dbReference type="Proteomes" id="UP000186136"/>
    </source>
</evidence>